<feature type="transmembrane region" description="Helical" evidence="1">
    <location>
        <begin position="443"/>
        <end position="462"/>
    </location>
</feature>
<feature type="transmembrane region" description="Helical" evidence="1">
    <location>
        <begin position="120"/>
        <end position="138"/>
    </location>
</feature>
<name>A0ABP1RP32_9HEXA</name>
<comment type="caution">
    <text evidence="2">The sequence shown here is derived from an EMBL/GenBank/DDBJ whole genome shotgun (WGS) entry which is preliminary data.</text>
</comment>
<feature type="transmembrane region" description="Helical" evidence="1">
    <location>
        <begin position="44"/>
        <end position="60"/>
    </location>
</feature>
<feature type="transmembrane region" description="Helical" evidence="1">
    <location>
        <begin position="250"/>
        <end position="268"/>
    </location>
</feature>
<sequence length="463" mass="53682">MAGSFRPQKVFDKTLSAKDLKKETHETDFYKQDEPPVLTAKSQLIHWYFLAGYYALIIPFKIRKTDDGIGWQTDIWIFQKILCLLIWWPISWLFSLSELVSRIVMLSSYTDYRPDHYFDLVYFILHPTLQATFCWVVMTKRIKLQSLFNDVSAFSLFNPTESTVPLSSGISKWKTRILHAYMFYMHIVCIAFVILREIYFGTTLRMILPISEQFAVAIETGRKRFFLADVDRNHTAAVQPVNGTDMPYDMYTSENIIIGSIELTLLFIRLWNDCLVFTFFYGALPVTFWFAGKQFQCFLNGIYSSRNGSEFSDKAFNLTKADLIVKKFRELNNIVASLNSLWSTATFIYVVEMSLTMVICISAAVKSKNTIMLLYIGHLTVFLVVSLVLLAEGHRTNAYFKQWLCDWNIRKHVFAQRKSELEWLERNLEVSKLGIGSVGAYEISYGFLAQMLLFTATVFIITF</sequence>
<feature type="transmembrane region" description="Helical" evidence="1">
    <location>
        <begin position="347"/>
        <end position="365"/>
    </location>
</feature>
<keyword evidence="1" id="KW-0812">Transmembrane</keyword>
<keyword evidence="1" id="KW-0472">Membrane</keyword>
<proteinExistence type="predicted"/>
<reference evidence="2 3" key="1">
    <citation type="submission" date="2024-08" db="EMBL/GenBank/DDBJ databases">
        <authorList>
            <person name="Cucini C."/>
            <person name="Frati F."/>
        </authorList>
    </citation>
    <scope>NUCLEOTIDE SEQUENCE [LARGE SCALE GENOMIC DNA]</scope>
</reference>
<feature type="transmembrane region" description="Helical" evidence="1">
    <location>
        <begin position="181"/>
        <end position="199"/>
    </location>
</feature>
<feature type="transmembrane region" description="Helical" evidence="1">
    <location>
        <begin position="81"/>
        <end position="100"/>
    </location>
</feature>
<keyword evidence="1" id="KW-1133">Transmembrane helix</keyword>
<organism evidence="2 3">
    <name type="scientific">Orchesella dallaii</name>
    <dbReference type="NCBI Taxonomy" id="48710"/>
    <lineage>
        <taxon>Eukaryota</taxon>
        <taxon>Metazoa</taxon>
        <taxon>Ecdysozoa</taxon>
        <taxon>Arthropoda</taxon>
        <taxon>Hexapoda</taxon>
        <taxon>Collembola</taxon>
        <taxon>Entomobryomorpha</taxon>
        <taxon>Entomobryoidea</taxon>
        <taxon>Orchesellidae</taxon>
        <taxon>Orchesellinae</taxon>
        <taxon>Orchesella</taxon>
    </lineage>
</organism>
<protein>
    <recommendedName>
        <fullName evidence="4">Gustatory receptor</fullName>
    </recommendedName>
</protein>
<gene>
    <name evidence="2" type="ORF">ODALV1_LOCUS24467</name>
</gene>
<evidence type="ECO:0000256" key="1">
    <source>
        <dbReference type="SAM" id="Phobius"/>
    </source>
</evidence>
<feature type="transmembrane region" description="Helical" evidence="1">
    <location>
        <begin position="275"/>
        <end position="292"/>
    </location>
</feature>
<keyword evidence="3" id="KW-1185">Reference proteome</keyword>
<evidence type="ECO:0008006" key="4">
    <source>
        <dbReference type="Google" id="ProtNLM"/>
    </source>
</evidence>
<evidence type="ECO:0000313" key="3">
    <source>
        <dbReference type="Proteomes" id="UP001642540"/>
    </source>
</evidence>
<dbReference type="Proteomes" id="UP001642540">
    <property type="component" value="Unassembled WGS sequence"/>
</dbReference>
<accession>A0ABP1RP32</accession>
<feature type="transmembrane region" description="Helical" evidence="1">
    <location>
        <begin position="372"/>
        <end position="391"/>
    </location>
</feature>
<evidence type="ECO:0000313" key="2">
    <source>
        <dbReference type="EMBL" id="CAL8132095.1"/>
    </source>
</evidence>
<dbReference type="EMBL" id="CAXLJM020000092">
    <property type="protein sequence ID" value="CAL8132095.1"/>
    <property type="molecule type" value="Genomic_DNA"/>
</dbReference>